<protein>
    <recommendedName>
        <fullName evidence="1">GIY-YIG domain-containing protein</fullName>
    </recommendedName>
</protein>
<organism evidence="2 3">
    <name type="scientific">Alginatibacterium sediminis</name>
    <dbReference type="NCBI Taxonomy" id="2164068"/>
    <lineage>
        <taxon>Bacteria</taxon>
        <taxon>Pseudomonadati</taxon>
        <taxon>Pseudomonadota</taxon>
        <taxon>Gammaproteobacteria</taxon>
        <taxon>Alteromonadales</taxon>
        <taxon>Alteromonadaceae</taxon>
        <taxon>Alginatibacterium</taxon>
    </lineage>
</organism>
<evidence type="ECO:0000313" key="3">
    <source>
        <dbReference type="Proteomes" id="UP000286482"/>
    </source>
</evidence>
<dbReference type="InterPro" id="IPR000305">
    <property type="entry name" value="GIY-YIG_endonuc"/>
</dbReference>
<keyword evidence="3" id="KW-1185">Reference proteome</keyword>
<sequence>MGFSKEVQKQLGHYVYALVDPRNDSIFYVGKAGFNARPFHHLKMKDEKGKRGSKNDIIEEIRSSGKEPRVDIIRHGLADEQTAFEVEAAVIDALGQSNLTNLVSGHHKERGYQSGDRLSRVYGAEEISVDDLNTNAIIFFLNQSYHPKIEEAELYDATRQFWGVSWDKVTKQYEDDELVYPLALAVADGVIVAAYDIVNWFEAGETFSTRWRKREEFFELNRKENDDAKLESLSNKKDKFEFIGKPSEQTDLLYKKLIGRNGQLIKANQNGFTYIDIPD</sequence>
<dbReference type="Pfam" id="PF22945">
    <property type="entry name" value="LEM-3_GIY-YIG"/>
    <property type="match status" value="1"/>
</dbReference>
<evidence type="ECO:0000313" key="2">
    <source>
        <dbReference type="EMBL" id="RKF22291.1"/>
    </source>
</evidence>
<dbReference type="RefSeq" id="WP_120353093.1">
    <property type="nucleotide sequence ID" value="NZ_RAQO01000001.1"/>
</dbReference>
<evidence type="ECO:0000259" key="1">
    <source>
        <dbReference type="PROSITE" id="PS50164"/>
    </source>
</evidence>
<proteinExistence type="predicted"/>
<dbReference type="OrthoDB" id="67448at2"/>
<dbReference type="Proteomes" id="UP000286482">
    <property type="component" value="Unassembled WGS sequence"/>
</dbReference>
<dbReference type="AlphaFoldDB" id="A0A420ENP7"/>
<comment type="caution">
    <text evidence="2">The sequence shown here is derived from an EMBL/GenBank/DDBJ whole genome shotgun (WGS) entry which is preliminary data.</text>
</comment>
<dbReference type="CDD" id="cd10440">
    <property type="entry name" value="GIY-YIG_COG3680"/>
    <property type="match status" value="1"/>
</dbReference>
<reference evidence="2 3" key="1">
    <citation type="submission" date="2018-09" db="EMBL/GenBank/DDBJ databases">
        <authorList>
            <person name="Wang Z."/>
        </authorList>
    </citation>
    <scope>NUCLEOTIDE SEQUENCE [LARGE SCALE GENOMIC DNA]</scope>
    <source>
        <strain evidence="2 3">ALS 81</strain>
    </source>
</reference>
<name>A0A420ENP7_9ALTE</name>
<dbReference type="PROSITE" id="PS50164">
    <property type="entry name" value="GIY_YIG"/>
    <property type="match status" value="1"/>
</dbReference>
<dbReference type="EMBL" id="RAQO01000001">
    <property type="protein sequence ID" value="RKF22291.1"/>
    <property type="molecule type" value="Genomic_DNA"/>
</dbReference>
<accession>A0A420ENP7</accession>
<gene>
    <name evidence="2" type="ORF">DBZ36_01190</name>
</gene>
<feature type="domain" description="GIY-YIG" evidence="1">
    <location>
        <begin position="11"/>
        <end position="102"/>
    </location>
</feature>